<proteinExistence type="predicted"/>
<name>A0ABU9EF86_9BACT</name>
<dbReference type="RefSeq" id="WP_405280276.1">
    <property type="nucleotide sequence ID" value="NZ_JBBHLI010000013.1"/>
</dbReference>
<evidence type="ECO:0000313" key="3">
    <source>
        <dbReference type="Proteomes" id="UP001484239"/>
    </source>
</evidence>
<dbReference type="EMBL" id="JBBHLI010000013">
    <property type="protein sequence ID" value="MEK9502630.1"/>
    <property type="molecule type" value="Genomic_DNA"/>
</dbReference>
<evidence type="ECO:0000313" key="2">
    <source>
        <dbReference type="EMBL" id="MEK9502630.1"/>
    </source>
</evidence>
<keyword evidence="3" id="KW-1185">Reference proteome</keyword>
<dbReference type="InterPro" id="IPR006311">
    <property type="entry name" value="TAT_signal"/>
</dbReference>
<feature type="chain" id="PRO_5046041935" evidence="1">
    <location>
        <begin position="43"/>
        <end position="222"/>
    </location>
</feature>
<feature type="signal peptide" evidence="1">
    <location>
        <begin position="1"/>
        <end position="42"/>
    </location>
</feature>
<accession>A0ABU9EF86</accession>
<gene>
    <name evidence="2" type="ORF">WI372_16670</name>
</gene>
<keyword evidence="1" id="KW-0732">Signal</keyword>
<organism evidence="2 3">
    <name type="scientific">Gaopeijia maritima</name>
    <dbReference type="NCBI Taxonomy" id="3119007"/>
    <lineage>
        <taxon>Bacteria</taxon>
        <taxon>Pseudomonadati</taxon>
        <taxon>Gemmatimonadota</taxon>
        <taxon>Longimicrobiia</taxon>
        <taxon>Gaopeijiales</taxon>
        <taxon>Gaopeijiaceae</taxon>
        <taxon>Gaopeijia</taxon>
    </lineage>
</organism>
<protein>
    <submittedName>
        <fullName evidence="2">Uncharacterized protein</fullName>
    </submittedName>
</protein>
<sequence>MTIRTVVPASGPRTRRRTPIRRRALCLALVATAAAVAGSADAAGAQSAGAAAARVDDSPADTVAAEFLRGFQSMAWEGLTQRLHPEALDYLRLAIVIQIDADSSGWALSNLGGSDSRAAFDALSDAEVFVGVMRWTQSNALGLINSFVSRDAELVGIVPEGADTAHAVYRVTTHAYGAEPTVQVATLARTPAGWKVIEAPEIRALHTALRRLPVPRGGPLPP</sequence>
<evidence type="ECO:0000256" key="1">
    <source>
        <dbReference type="SAM" id="SignalP"/>
    </source>
</evidence>
<reference evidence="2 3" key="1">
    <citation type="submission" date="2024-02" db="EMBL/GenBank/DDBJ databases">
        <title>A novel Gemmatimonadota bacterium.</title>
        <authorList>
            <person name="Du Z.-J."/>
            <person name="Ye Y.-Q."/>
        </authorList>
    </citation>
    <scope>NUCLEOTIDE SEQUENCE [LARGE SCALE GENOMIC DNA]</scope>
    <source>
        <strain evidence="2 3">DH-20</strain>
    </source>
</reference>
<dbReference type="Proteomes" id="UP001484239">
    <property type="component" value="Unassembled WGS sequence"/>
</dbReference>
<dbReference type="PROSITE" id="PS51318">
    <property type="entry name" value="TAT"/>
    <property type="match status" value="1"/>
</dbReference>
<comment type="caution">
    <text evidence="2">The sequence shown here is derived from an EMBL/GenBank/DDBJ whole genome shotgun (WGS) entry which is preliminary data.</text>
</comment>